<reference evidence="5" key="1">
    <citation type="submission" date="2022-08" db="EMBL/GenBank/DDBJ databases">
        <authorList>
            <person name="Deng Y."/>
            <person name="Han X.-F."/>
            <person name="Zhang Y.-Q."/>
        </authorList>
    </citation>
    <scope>NUCLEOTIDE SEQUENCE</scope>
    <source>
        <strain evidence="5">CPCC 203407</strain>
    </source>
</reference>
<dbReference type="PANTHER" id="PTHR33204:SF37">
    <property type="entry name" value="HTH-TYPE TRANSCRIPTIONAL REGULATOR YODB"/>
    <property type="match status" value="1"/>
</dbReference>
<evidence type="ECO:0000313" key="6">
    <source>
        <dbReference type="Proteomes" id="UP001165587"/>
    </source>
</evidence>
<dbReference type="InterPro" id="IPR002577">
    <property type="entry name" value="HTH_HxlR"/>
</dbReference>
<evidence type="ECO:0000313" key="5">
    <source>
        <dbReference type="EMBL" id="MCS5726273.1"/>
    </source>
</evidence>
<organism evidence="5 6">
    <name type="scientific">Herbiconiux oxytropis</name>
    <dbReference type="NCBI Taxonomy" id="2970915"/>
    <lineage>
        <taxon>Bacteria</taxon>
        <taxon>Bacillati</taxon>
        <taxon>Actinomycetota</taxon>
        <taxon>Actinomycetes</taxon>
        <taxon>Micrococcales</taxon>
        <taxon>Microbacteriaceae</taxon>
        <taxon>Herbiconiux</taxon>
    </lineage>
</organism>
<dbReference type="InterPro" id="IPR036390">
    <property type="entry name" value="WH_DNA-bd_sf"/>
</dbReference>
<keyword evidence="3" id="KW-0804">Transcription</keyword>
<dbReference type="PANTHER" id="PTHR33204">
    <property type="entry name" value="TRANSCRIPTIONAL REGULATOR, MARR FAMILY"/>
    <property type="match status" value="1"/>
</dbReference>
<comment type="caution">
    <text evidence="5">The sequence shown here is derived from an EMBL/GenBank/DDBJ whole genome shotgun (WGS) entry which is preliminary data.</text>
</comment>
<dbReference type="AlphaFoldDB" id="A0AA41XI54"/>
<name>A0AA41XI54_9MICO</name>
<dbReference type="Proteomes" id="UP001165587">
    <property type="component" value="Unassembled WGS sequence"/>
</dbReference>
<keyword evidence="6" id="KW-1185">Reference proteome</keyword>
<evidence type="ECO:0000259" key="4">
    <source>
        <dbReference type="PROSITE" id="PS51118"/>
    </source>
</evidence>
<dbReference type="PROSITE" id="PS51118">
    <property type="entry name" value="HTH_HXLR"/>
    <property type="match status" value="1"/>
</dbReference>
<evidence type="ECO:0000256" key="2">
    <source>
        <dbReference type="ARBA" id="ARBA00023125"/>
    </source>
</evidence>
<dbReference type="SUPFAM" id="SSF46785">
    <property type="entry name" value="Winged helix' DNA-binding domain"/>
    <property type="match status" value="1"/>
</dbReference>
<proteinExistence type="predicted"/>
<dbReference type="GO" id="GO:0003677">
    <property type="term" value="F:DNA binding"/>
    <property type="evidence" value="ECO:0007669"/>
    <property type="project" value="UniProtKB-KW"/>
</dbReference>
<dbReference type="EMBL" id="JANLCK010000004">
    <property type="protein sequence ID" value="MCS5726273.1"/>
    <property type="molecule type" value="Genomic_DNA"/>
</dbReference>
<accession>A0AA41XI54</accession>
<keyword evidence="2" id="KW-0238">DNA-binding</keyword>
<dbReference type="InterPro" id="IPR036388">
    <property type="entry name" value="WH-like_DNA-bd_sf"/>
</dbReference>
<keyword evidence="1" id="KW-0805">Transcription regulation</keyword>
<gene>
    <name evidence="5" type="ORF">N1028_10250</name>
</gene>
<feature type="domain" description="HTH hxlR-type" evidence="4">
    <location>
        <begin position="19"/>
        <end position="117"/>
    </location>
</feature>
<dbReference type="RefSeq" id="WP_259527726.1">
    <property type="nucleotide sequence ID" value="NZ_JANLCK010000004.1"/>
</dbReference>
<protein>
    <submittedName>
        <fullName evidence="5">Helix-turn-helix transcriptional regulator</fullName>
    </submittedName>
</protein>
<sequence length="127" mass="13782">MVDSIGQVIGEANPFAANCASRQVLDHVTSKWGVLVLVALAQQPMRWGELRRYVEGISEKMLAQTLRALEADGFVLRASAGSVPPRVDYSLTPLGAELGQVLIPLVQWVGANVGRVGESQEAWRAER</sequence>
<evidence type="ECO:0000256" key="3">
    <source>
        <dbReference type="ARBA" id="ARBA00023163"/>
    </source>
</evidence>
<dbReference type="Gene3D" id="1.10.10.10">
    <property type="entry name" value="Winged helix-like DNA-binding domain superfamily/Winged helix DNA-binding domain"/>
    <property type="match status" value="1"/>
</dbReference>
<evidence type="ECO:0000256" key="1">
    <source>
        <dbReference type="ARBA" id="ARBA00023015"/>
    </source>
</evidence>
<dbReference type="Pfam" id="PF01638">
    <property type="entry name" value="HxlR"/>
    <property type="match status" value="1"/>
</dbReference>